<dbReference type="PANTHER" id="PTHR43737:SF1">
    <property type="entry name" value="DUF1501 DOMAIN-CONTAINING PROTEIN"/>
    <property type="match status" value="1"/>
</dbReference>
<dbReference type="Pfam" id="PF08811">
    <property type="entry name" value="DUF1800"/>
    <property type="match status" value="1"/>
</dbReference>
<proteinExistence type="predicted"/>
<dbReference type="RefSeq" id="WP_284099006.1">
    <property type="nucleotide sequence ID" value="NZ_JARRAF010000001.1"/>
</dbReference>
<evidence type="ECO:0000313" key="3">
    <source>
        <dbReference type="Proteomes" id="UP001172778"/>
    </source>
</evidence>
<protein>
    <submittedName>
        <fullName evidence="2">DUF1800 domain-containing protein</fullName>
    </submittedName>
</protein>
<evidence type="ECO:0000256" key="1">
    <source>
        <dbReference type="SAM" id="SignalP"/>
    </source>
</evidence>
<accession>A0ABT7DRP0</accession>
<comment type="caution">
    <text evidence="2">The sequence shown here is derived from an EMBL/GenBank/DDBJ whole genome shotgun (WGS) entry which is preliminary data.</text>
</comment>
<dbReference type="EMBL" id="JARRAF010000001">
    <property type="protein sequence ID" value="MDK2122728.1"/>
    <property type="molecule type" value="Genomic_DNA"/>
</dbReference>
<feature type="signal peptide" evidence="1">
    <location>
        <begin position="1"/>
        <end position="21"/>
    </location>
</feature>
<keyword evidence="1" id="KW-0732">Signal</keyword>
<reference evidence="2" key="1">
    <citation type="submission" date="2023-03" db="EMBL/GenBank/DDBJ databases">
        <title>Chitinimonas shenzhenensis gen. nov., sp. nov., a novel member of family Burkholderiaceae isolated from activated sludge collected in Shen Zhen, China.</title>
        <authorList>
            <person name="Wang X."/>
        </authorList>
    </citation>
    <scope>NUCLEOTIDE SEQUENCE</scope>
    <source>
        <strain evidence="2">DQS-5</strain>
    </source>
</reference>
<gene>
    <name evidence="2" type="ORF">PZA18_01555</name>
</gene>
<sequence length="661" mass="70591">MKLRKLWITTLLALAATSAQAAGKADQFSVIGNATDNPSNLALTATLNPAPADLGANGSVWVGALFGNQVFMLTPQGWVVPASGPLPAFSNGPIQQQTVPILNGINVSGLECAQVLVGYGRDQADLFGSGTYGAVYQVPAKAQRTTPLPCSTMADADIARFLEQATFGPNPTQIAEVKRIGIKAWLEQQFALPASTLGDYPYYPTSAPTDCNSICQRDNYSTFQLQLRFFQNAMTAQDQLRQRVAFALSQILVVSGATINQAYAMAPYQNMLINNSFGNFRTILKEMTLSPAMGRYLDMVNNGKPTNASQQANENYARELLQLFSVGLWKLNPDGTVQTDAAGKPVPTYDEAVIKGFALTLTGWTFPTQAGQTRKTYNPTYYIGPMEVVATNHDTTAKTLLDGVTLPAGQTPDADLEAALDNVFNHPNVGPFIGQQLIQHLVTSNPSPGYVSRVSAVFNNNGAGVRGDLKAVVKAILLDPEARGGMNTDPGFGHLKEPVLFTTHFLRALGGISDGVSLRTQTSVMGQNVLNSPTVFNFYPPDYVLPNGQLGPEYAILNTSTALARANFVYNMVYGGGAKPDTSVTGAVGTTLDLTSLSTLAGDPAALVDRLSILLLHGTMSTDMRNQLITAVNGVAASDAIGRTRLAVYLVSTSTQFQVRR</sequence>
<dbReference type="PANTHER" id="PTHR43737">
    <property type="entry name" value="BLL7424 PROTEIN"/>
    <property type="match status" value="1"/>
</dbReference>
<dbReference type="Proteomes" id="UP001172778">
    <property type="component" value="Unassembled WGS sequence"/>
</dbReference>
<feature type="chain" id="PRO_5045880290" evidence="1">
    <location>
        <begin position="22"/>
        <end position="661"/>
    </location>
</feature>
<keyword evidence="3" id="KW-1185">Reference proteome</keyword>
<name>A0ABT7DRP0_9NEIS</name>
<evidence type="ECO:0000313" key="2">
    <source>
        <dbReference type="EMBL" id="MDK2122728.1"/>
    </source>
</evidence>
<dbReference type="InterPro" id="IPR014917">
    <property type="entry name" value="DUF1800"/>
</dbReference>
<organism evidence="2 3">
    <name type="scientific">Parachitinimonas caeni</name>
    <dbReference type="NCBI Taxonomy" id="3031301"/>
    <lineage>
        <taxon>Bacteria</taxon>
        <taxon>Pseudomonadati</taxon>
        <taxon>Pseudomonadota</taxon>
        <taxon>Betaproteobacteria</taxon>
        <taxon>Neisseriales</taxon>
        <taxon>Chitinibacteraceae</taxon>
        <taxon>Parachitinimonas</taxon>
    </lineage>
</organism>